<dbReference type="KEGG" id="bcad:DBX24_05155"/>
<reference evidence="1 2" key="1">
    <citation type="submission" date="2018-04" db="EMBL/GenBank/DDBJ databases">
        <title>Characteristic and Complete Genome Sequencing of A Novel Member of Infective Endocarditis Causative Bacteria: Bergeyella cardium QL-PH.</title>
        <authorList>
            <person name="Pan H."/>
            <person name="Sun E."/>
            <person name="Zhang Y."/>
        </authorList>
    </citation>
    <scope>NUCLEOTIDE SEQUENCE [LARGE SCALE GENOMIC DNA]</scope>
    <source>
        <strain evidence="1 2">HPQL</strain>
    </source>
</reference>
<sequence>MRKVTFTLMVGASLLLSSCATIVSGSRQTVKFDSTPSNAMVYINEMEIGRTPLEHKLSRDQDYDVMIKLDGYTPYKTRLTRKFNAWYIGNILFGGLIGLIIDPITGAMYKLSPAELNARLEGETAFVKGKNIYLAVSLDIDPNWEKVGQLEKIK</sequence>
<organism evidence="1 2">
    <name type="scientific">Bergeyella cardium</name>
    <dbReference type="NCBI Taxonomy" id="1585976"/>
    <lineage>
        <taxon>Bacteria</taxon>
        <taxon>Pseudomonadati</taxon>
        <taxon>Bacteroidota</taxon>
        <taxon>Flavobacteriia</taxon>
        <taxon>Flavobacteriales</taxon>
        <taxon>Weeksellaceae</taxon>
        <taxon>Bergeyella</taxon>
    </lineage>
</organism>
<name>A0A6P1QWS2_9FLAO</name>
<dbReference type="PROSITE" id="PS51257">
    <property type="entry name" value="PROKAR_LIPOPROTEIN"/>
    <property type="match status" value="1"/>
</dbReference>
<dbReference type="OrthoDB" id="1524740at2"/>
<evidence type="ECO:0000313" key="1">
    <source>
        <dbReference type="EMBL" id="QHN65321.1"/>
    </source>
</evidence>
<protein>
    <submittedName>
        <fullName evidence="1">PEGA domain-containing protein</fullName>
    </submittedName>
</protein>
<dbReference type="Proteomes" id="UP000464318">
    <property type="component" value="Chromosome"/>
</dbReference>
<dbReference type="AlphaFoldDB" id="A0A6P1QWS2"/>
<evidence type="ECO:0000313" key="2">
    <source>
        <dbReference type="Proteomes" id="UP000464318"/>
    </source>
</evidence>
<accession>A0A6P1QWS2</accession>
<dbReference type="RefSeq" id="WP_120489749.1">
    <property type="nucleotide sequence ID" value="NZ_CP029149.1"/>
</dbReference>
<keyword evidence="2" id="KW-1185">Reference proteome</keyword>
<gene>
    <name evidence="1" type="ORF">DBX24_05155</name>
</gene>
<dbReference type="EMBL" id="CP029149">
    <property type="protein sequence ID" value="QHN65321.1"/>
    <property type="molecule type" value="Genomic_DNA"/>
</dbReference>
<dbReference type="InterPro" id="IPR013229">
    <property type="entry name" value="PEGA"/>
</dbReference>
<proteinExistence type="predicted"/>
<dbReference type="Pfam" id="PF08308">
    <property type="entry name" value="PEGA"/>
    <property type="match status" value="1"/>
</dbReference>